<evidence type="ECO:0000259" key="5">
    <source>
        <dbReference type="PROSITE" id="PS50931"/>
    </source>
</evidence>
<dbReference type="PROSITE" id="PS50931">
    <property type="entry name" value="HTH_LYSR"/>
    <property type="match status" value="1"/>
</dbReference>
<organism evidence="6 7">
    <name type="scientific">Roseivivax sediminis</name>
    <dbReference type="NCBI Taxonomy" id="936889"/>
    <lineage>
        <taxon>Bacteria</taxon>
        <taxon>Pseudomonadati</taxon>
        <taxon>Pseudomonadota</taxon>
        <taxon>Alphaproteobacteria</taxon>
        <taxon>Rhodobacterales</taxon>
        <taxon>Roseobacteraceae</taxon>
        <taxon>Roseivivax</taxon>
    </lineage>
</organism>
<dbReference type="InterPro" id="IPR005119">
    <property type="entry name" value="LysR_subst-bd"/>
</dbReference>
<evidence type="ECO:0000313" key="6">
    <source>
        <dbReference type="EMBL" id="SFD55416.1"/>
    </source>
</evidence>
<dbReference type="GO" id="GO:0003700">
    <property type="term" value="F:DNA-binding transcription factor activity"/>
    <property type="evidence" value="ECO:0007669"/>
    <property type="project" value="InterPro"/>
</dbReference>
<reference evidence="6 7" key="1">
    <citation type="submission" date="2016-10" db="EMBL/GenBank/DDBJ databases">
        <authorList>
            <person name="Varghese N."/>
            <person name="Submissions S."/>
        </authorList>
    </citation>
    <scope>NUCLEOTIDE SEQUENCE [LARGE SCALE GENOMIC DNA]</scope>
    <source>
        <strain evidence="7">YIM D21,KCTC 23444,ACCC 10710</strain>
    </source>
</reference>
<dbReference type="InterPro" id="IPR036388">
    <property type="entry name" value="WH-like_DNA-bd_sf"/>
</dbReference>
<dbReference type="PRINTS" id="PR00039">
    <property type="entry name" value="HTHLYSR"/>
</dbReference>
<protein>
    <submittedName>
        <fullName evidence="6">DNA-binding transcriptional regulator, LysR family</fullName>
    </submittedName>
</protein>
<dbReference type="GO" id="GO:0010628">
    <property type="term" value="P:positive regulation of gene expression"/>
    <property type="evidence" value="ECO:0007669"/>
    <property type="project" value="TreeGrafter"/>
</dbReference>
<evidence type="ECO:0000256" key="3">
    <source>
        <dbReference type="ARBA" id="ARBA00023125"/>
    </source>
</evidence>
<keyword evidence="7" id="KW-1185">Reference proteome</keyword>
<evidence type="ECO:0000256" key="1">
    <source>
        <dbReference type="ARBA" id="ARBA00009437"/>
    </source>
</evidence>
<evidence type="ECO:0000256" key="2">
    <source>
        <dbReference type="ARBA" id="ARBA00023015"/>
    </source>
</evidence>
<evidence type="ECO:0000313" key="7">
    <source>
        <dbReference type="Proteomes" id="UP000325289"/>
    </source>
</evidence>
<dbReference type="AlphaFoldDB" id="A0A1I1T9Z3"/>
<dbReference type="Proteomes" id="UP000325289">
    <property type="component" value="Unassembled WGS sequence"/>
</dbReference>
<dbReference type="SUPFAM" id="SSF46785">
    <property type="entry name" value="Winged helix' DNA-binding domain"/>
    <property type="match status" value="1"/>
</dbReference>
<dbReference type="GO" id="GO:0043565">
    <property type="term" value="F:sequence-specific DNA binding"/>
    <property type="evidence" value="ECO:0007669"/>
    <property type="project" value="TreeGrafter"/>
</dbReference>
<gene>
    <name evidence="6" type="ORF">SAMN04515678_101548</name>
</gene>
<dbReference type="Gene3D" id="1.10.10.10">
    <property type="entry name" value="Winged helix-like DNA-binding domain superfamily/Winged helix DNA-binding domain"/>
    <property type="match status" value="1"/>
</dbReference>
<name>A0A1I1T9Z3_9RHOB</name>
<dbReference type="PANTHER" id="PTHR30427">
    <property type="entry name" value="TRANSCRIPTIONAL ACTIVATOR PROTEIN LYSR"/>
    <property type="match status" value="1"/>
</dbReference>
<dbReference type="Pfam" id="PF03466">
    <property type="entry name" value="LysR_substrate"/>
    <property type="match status" value="1"/>
</dbReference>
<dbReference type="OrthoDB" id="9815174at2"/>
<dbReference type="Pfam" id="PF00126">
    <property type="entry name" value="HTH_1"/>
    <property type="match status" value="1"/>
</dbReference>
<dbReference type="InterPro" id="IPR036390">
    <property type="entry name" value="WH_DNA-bd_sf"/>
</dbReference>
<keyword evidence="3 6" id="KW-0238">DNA-binding</keyword>
<dbReference type="SUPFAM" id="SSF53850">
    <property type="entry name" value="Periplasmic binding protein-like II"/>
    <property type="match status" value="1"/>
</dbReference>
<dbReference type="EMBL" id="FOMS01000001">
    <property type="protein sequence ID" value="SFD55416.1"/>
    <property type="molecule type" value="Genomic_DNA"/>
</dbReference>
<dbReference type="PANTHER" id="PTHR30427:SF1">
    <property type="entry name" value="TRANSCRIPTIONAL ACTIVATOR PROTEIN LYSR"/>
    <property type="match status" value="1"/>
</dbReference>
<proteinExistence type="inferred from homology"/>
<feature type="domain" description="HTH lysR-type" evidence="5">
    <location>
        <begin position="1"/>
        <end position="58"/>
    </location>
</feature>
<keyword evidence="2" id="KW-0805">Transcription regulation</keyword>
<sequence>MRARQLEVFTAVMRAGTVTGAARLLNTSQPALSQILAHAEDELGFALFERVKGRLRPTPEAVELYPEAERLFAGLEGLRRKTDDLRVGRAGLVRIAASPPPALALLPQSMMAYRESHPEVLIRSHVAPIATMIDMLRGGDAVLAIALDDTLPPDIAVEPLGNTSMCCLLPPGHRFESLDRVSFADLESETLISYRKLTRPGEELAVAAGADGAAFDVGVEIDGSIGALGLVAAGVGVGVVDSMLPWQHFAGLERRPLAAEVVLPVSLLTLRGKTLSRAEAAMAEEIRRTARTLL</sequence>
<dbReference type="InterPro" id="IPR000847">
    <property type="entry name" value="LysR_HTH_N"/>
</dbReference>
<dbReference type="Gene3D" id="3.40.190.290">
    <property type="match status" value="1"/>
</dbReference>
<evidence type="ECO:0000256" key="4">
    <source>
        <dbReference type="ARBA" id="ARBA00023163"/>
    </source>
</evidence>
<keyword evidence="4" id="KW-0804">Transcription</keyword>
<comment type="similarity">
    <text evidence="1">Belongs to the LysR transcriptional regulatory family.</text>
</comment>
<accession>A0A1I1T9Z3</accession>